<dbReference type="InterPro" id="IPR006379">
    <property type="entry name" value="HAD-SF_hydro_IIB"/>
</dbReference>
<dbReference type="AlphaFoldDB" id="A0A7V4XS52"/>
<gene>
    <name evidence="1" type="ORF">ENW50_05400</name>
</gene>
<comment type="caution">
    <text evidence="1">The sequence shown here is derived from an EMBL/GenBank/DDBJ whole genome shotgun (WGS) entry which is preliminary data.</text>
</comment>
<proteinExistence type="predicted"/>
<dbReference type="PANTHER" id="PTHR10000">
    <property type="entry name" value="PHOSPHOSERINE PHOSPHATASE"/>
    <property type="match status" value="1"/>
</dbReference>
<reference evidence="1" key="1">
    <citation type="journal article" date="2020" name="mSystems">
        <title>Genome- and Community-Level Interaction Insights into Carbon Utilization and Element Cycling Functions of Hydrothermarchaeota in Hydrothermal Sediment.</title>
        <authorList>
            <person name="Zhou Z."/>
            <person name="Liu Y."/>
            <person name="Xu W."/>
            <person name="Pan J."/>
            <person name="Luo Z.H."/>
            <person name="Li M."/>
        </authorList>
    </citation>
    <scope>NUCLEOTIDE SEQUENCE [LARGE SCALE GENOMIC DNA]</scope>
    <source>
        <strain evidence="1">SpSt-855</strain>
    </source>
</reference>
<dbReference type="PANTHER" id="PTHR10000:SF8">
    <property type="entry name" value="HAD SUPERFAMILY HYDROLASE-LIKE, TYPE 3"/>
    <property type="match status" value="1"/>
</dbReference>
<protein>
    <submittedName>
        <fullName evidence="1">HAD-IIB family hydrolase</fullName>
    </submittedName>
</protein>
<name>A0A7V4XS52_9BACT</name>
<sequence>MQHHAARVLSRAPGIKARKARFVTACRYTDDMVSHPALIAIDIDGTLLPSNAVDISLRNRRALASATAAGIEIAIATGRRHLYAAPILERAQLPAGMIVITSNGSVTRTLAGDRIDRFTLPIDAARGLSSALRQFGGATVFTFDHEGPGELVVESLEQLHERIQLWVQANRESLREIKPLERAFDAGEAPIQGMICGPVRAMREAEVWLSGSEFIQQIEVQRTEYPERDLTILDLLPPGCSKGAALARLAEARGLDSSRVMAIGDNWNDEKMLEWAGHPVVMSNGAPDLVEMAQNCGWRIAPSNDEDGVAQVIEQVIEHLSAERQVSQERPVSRQAGVVECS</sequence>
<dbReference type="PROSITE" id="PS01229">
    <property type="entry name" value="COF_2"/>
    <property type="match status" value="1"/>
</dbReference>
<dbReference type="InterPro" id="IPR036412">
    <property type="entry name" value="HAD-like_sf"/>
</dbReference>
<accession>A0A7V4XS52</accession>
<dbReference type="Pfam" id="PF08282">
    <property type="entry name" value="Hydrolase_3"/>
    <property type="match status" value="1"/>
</dbReference>
<keyword evidence="1" id="KW-0378">Hydrolase</keyword>
<dbReference type="Gene3D" id="3.30.1240.10">
    <property type="match status" value="1"/>
</dbReference>
<evidence type="ECO:0000313" key="1">
    <source>
        <dbReference type="EMBL" id="HGY94106.1"/>
    </source>
</evidence>
<dbReference type="GO" id="GO:0016791">
    <property type="term" value="F:phosphatase activity"/>
    <property type="evidence" value="ECO:0007669"/>
    <property type="project" value="TreeGrafter"/>
</dbReference>
<dbReference type="InterPro" id="IPR023214">
    <property type="entry name" value="HAD_sf"/>
</dbReference>
<dbReference type="GO" id="GO:0000287">
    <property type="term" value="F:magnesium ion binding"/>
    <property type="evidence" value="ECO:0007669"/>
    <property type="project" value="TreeGrafter"/>
</dbReference>
<dbReference type="SUPFAM" id="SSF56784">
    <property type="entry name" value="HAD-like"/>
    <property type="match status" value="1"/>
</dbReference>
<dbReference type="Gene3D" id="3.40.50.1000">
    <property type="entry name" value="HAD superfamily/HAD-like"/>
    <property type="match status" value="1"/>
</dbReference>
<dbReference type="NCBIfam" id="TIGR01484">
    <property type="entry name" value="HAD-SF-IIB"/>
    <property type="match status" value="1"/>
</dbReference>
<organism evidence="1">
    <name type="scientific">Acidobacterium capsulatum</name>
    <dbReference type="NCBI Taxonomy" id="33075"/>
    <lineage>
        <taxon>Bacteria</taxon>
        <taxon>Pseudomonadati</taxon>
        <taxon>Acidobacteriota</taxon>
        <taxon>Terriglobia</taxon>
        <taxon>Terriglobales</taxon>
        <taxon>Acidobacteriaceae</taxon>
        <taxon>Acidobacterium</taxon>
    </lineage>
</organism>
<dbReference type="GO" id="GO:0005829">
    <property type="term" value="C:cytosol"/>
    <property type="evidence" value="ECO:0007669"/>
    <property type="project" value="TreeGrafter"/>
</dbReference>
<dbReference type="EMBL" id="DTKL01000030">
    <property type="protein sequence ID" value="HGY94106.1"/>
    <property type="molecule type" value="Genomic_DNA"/>
</dbReference>